<dbReference type="EMBL" id="JAVDWR010000019">
    <property type="protein sequence ID" value="MDR7122670.1"/>
    <property type="molecule type" value="Genomic_DNA"/>
</dbReference>
<dbReference type="InterPro" id="IPR012341">
    <property type="entry name" value="6hp_glycosidase-like_sf"/>
</dbReference>
<gene>
    <name evidence="5" type="ORF">J2W69_003645</name>
</gene>
<protein>
    <submittedName>
        <fullName evidence="5">Alpha,alpha-trehalose phosphorylase</fullName>
        <ecNumber evidence="5">2.4.1.64</ecNumber>
    </submittedName>
</protein>
<comment type="similarity">
    <text evidence="1">Belongs to the glycosyl hydrolase 65 family.</text>
</comment>
<dbReference type="Gene3D" id="2.60.420.10">
    <property type="entry name" value="Maltose phosphorylase, domain 3"/>
    <property type="match status" value="1"/>
</dbReference>
<evidence type="ECO:0000313" key="6">
    <source>
        <dbReference type="Proteomes" id="UP001257909"/>
    </source>
</evidence>
<comment type="caution">
    <text evidence="5">The sequence shown here is derived from an EMBL/GenBank/DDBJ whole genome shotgun (WGS) entry which is preliminary data.</text>
</comment>
<dbReference type="InterPro" id="IPR017045">
    <property type="entry name" value="Malt_Pase/Glycosyl_Hdrlase"/>
</dbReference>
<accession>A0ABU1W496</accession>
<name>A0ABU1W496_9GAMM</name>
<evidence type="ECO:0000313" key="5">
    <source>
        <dbReference type="EMBL" id="MDR7122670.1"/>
    </source>
</evidence>
<dbReference type="InterPro" id="IPR011013">
    <property type="entry name" value="Gal_mutarotase_sf_dom"/>
</dbReference>
<dbReference type="EC" id="2.4.1.64" evidence="5"/>
<dbReference type="SUPFAM" id="SSF74650">
    <property type="entry name" value="Galactose mutarotase-like"/>
    <property type="match status" value="1"/>
</dbReference>
<dbReference type="InterPro" id="IPR005195">
    <property type="entry name" value="Glyco_hydro_65_M"/>
</dbReference>
<dbReference type="GO" id="GO:0047656">
    <property type="term" value="F:alpha,alpha-trehalose phosphorylase activity"/>
    <property type="evidence" value="ECO:0007669"/>
    <property type="project" value="UniProtKB-EC"/>
</dbReference>
<evidence type="ECO:0000259" key="3">
    <source>
        <dbReference type="Pfam" id="PF03633"/>
    </source>
</evidence>
<feature type="domain" description="Glycoside hydrolase family 65 N-terminal" evidence="4">
    <location>
        <begin position="25"/>
        <end position="278"/>
    </location>
</feature>
<dbReference type="Pfam" id="PF03633">
    <property type="entry name" value="Glyco_hydro_65C"/>
    <property type="match status" value="1"/>
</dbReference>
<dbReference type="Pfam" id="PF03632">
    <property type="entry name" value="Glyco_hydro_65m"/>
    <property type="match status" value="1"/>
</dbReference>
<dbReference type="Gene3D" id="2.70.98.40">
    <property type="entry name" value="Glycoside hydrolase, family 65, N-terminal domain"/>
    <property type="match status" value="1"/>
</dbReference>
<proteinExistence type="inferred from homology"/>
<feature type="domain" description="Glycoside hydrolase family 65 C-terminal" evidence="3">
    <location>
        <begin position="709"/>
        <end position="769"/>
    </location>
</feature>
<keyword evidence="5" id="KW-0328">Glycosyltransferase</keyword>
<dbReference type="InterPro" id="IPR005194">
    <property type="entry name" value="Glyco_hydro_65_C"/>
</dbReference>
<dbReference type="PANTHER" id="PTHR11051:SF14">
    <property type="entry name" value="MALTOSE PHOSPHORYLASE"/>
    <property type="match status" value="1"/>
</dbReference>
<organism evidence="5 6">
    <name type="scientific">Rheinheimera soli</name>
    <dbReference type="NCBI Taxonomy" id="443616"/>
    <lineage>
        <taxon>Bacteria</taxon>
        <taxon>Pseudomonadati</taxon>
        <taxon>Pseudomonadota</taxon>
        <taxon>Gammaproteobacteria</taxon>
        <taxon>Chromatiales</taxon>
        <taxon>Chromatiaceae</taxon>
        <taxon>Rheinheimera</taxon>
    </lineage>
</organism>
<dbReference type="InterPro" id="IPR008928">
    <property type="entry name" value="6-hairpin_glycosidase_sf"/>
</dbReference>
<dbReference type="Pfam" id="PF03636">
    <property type="entry name" value="Glyco_hydro_65N"/>
    <property type="match status" value="1"/>
</dbReference>
<dbReference type="InterPro" id="IPR037018">
    <property type="entry name" value="GH65_N"/>
</dbReference>
<keyword evidence="6" id="KW-1185">Reference proteome</keyword>
<dbReference type="PIRSF" id="PIRSF036289">
    <property type="entry name" value="Glycosyl_hydrolase_malt_phosph"/>
    <property type="match status" value="1"/>
</dbReference>
<evidence type="ECO:0000256" key="1">
    <source>
        <dbReference type="ARBA" id="ARBA00006768"/>
    </source>
</evidence>
<dbReference type="InterPro" id="IPR005196">
    <property type="entry name" value="Glyco_hydro_65_N"/>
</dbReference>
<feature type="domain" description="Glycoside hydrolase family 65 central catalytic" evidence="2">
    <location>
        <begin position="337"/>
        <end position="699"/>
    </location>
</feature>
<dbReference type="Proteomes" id="UP001257909">
    <property type="component" value="Unassembled WGS sequence"/>
</dbReference>
<dbReference type="Gene3D" id="1.50.10.10">
    <property type="match status" value="1"/>
</dbReference>
<keyword evidence="5" id="KW-0808">Transferase</keyword>
<evidence type="ECO:0000259" key="2">
    <source>
        <dbReference type="Pfam" id="PF03632"/>
    </source>
</evidence>
<dbReference type="PANTHER" id="PTHR11051">
    <property type="entry name" value="GLYCOSYL HYDROLASE-RELATED"/>
    <property type="match status" value="1"/>
</dbReference>
<evidence type="ECO:0000259" key="4">
    <source>
        <dbReference type="Pfam" id="PF03636"/>
    </source>
</evidence>
<dbReference type="RefSeq" id="WP_310281074.1">
    <property type="nucleotide sequence ID" value="NZ_JAVDWR010000019.1"/>
</dbReference>
<dbReference type="SUPFAM" id="SSF48208">
    <property type="entry name" value="Six-hairpin glycosidases"/>
    <property type="match status" value="1"/>
</dbReference>
<reference evidence="5 6" key="1">
    <citation type="submission" date="2023-07" db="EMBL/GenBank/DDBJ databases">
        <title>Sorghum-associated microbial communities from plants grown in Nebraska, USA.</title>
        <authorList>
            <person name="Schachtman D."/>
        </authorList>
    </citation>
    <scope>NUCLEOTIDE SEQUENCE [LARGE SCALE GENOMIC DNA]</scope>
    <source>
        <strain evidence="5 6">4138</strain>
    </source>
</reference>
<sequence>MTLSAVTSQMLKHALEIDEWQLLDQQFDPQQLMLKETLFSLANGFIGSRGTYEEGCSAGASCEGSYLNGVYSSEPIVYGESAYGFAKNNDKMLQVPDGKSLQLSLDGEWLAVSAEQPGERCLDLRTGILSREQLFTSASGKQLKLQSRRLVSFDRPELMAIEWTITALNFSGAVLLNSCLNGQYKSVFKPDDPRVGDMALETSLKPMAQQGIKNKADCSYLLHQVHGADFQLLSAIQHQFADDVLFIDQQVEANLLAQRFELTLQQDQAVTFCKYISYQVASKQAETPLPAAKNVLQQAATDGFAVLAAEQQQYLADFWLQSDIQISDDPALQQGLRFNLFSLVQSAGRNGVSNIGAKGLTGPGYDGHYFWDTEIYVIPTLSFCQPDTARQLLLQRFSQLDQAKTRARQMSHDKGALYPWRTISGEECSAYFPAGTAQYHINAAIAYAIRSYVLATDDWAFMQQAGAEMLVETVRLWLQLGFFSRQSGRFEIHLVTGPDEYTALVNNNFYTNAMAQLHLSFTAEVLATLAAQNPDFYQSFCQRLAVTPAEIQQWQQAAELMYLPYDNKLQISAQDDSFLNKKPWDFAATPADKYPLLLHFHPLVIYRHQVLKQADLVLAMYLLDQQFPRDLKARNLAYYEPLTTHDSSLSSCIHSVAFAETGQTEKAYQFFANTARMDLDNYHHNTEYGVHIACMAGSWLSVVCGFAGMRSRPEGLYFEPKLPAAWPELKFKLNYRGRVLQVQVSQTQASYQLLSGVDLTLQHQAESFSLTAGQSQQFVLSGVLS</sequence>